<gene>
    <name evidence="3" type="ORF">PCASD_10607</name>
    <name evidence="2" type="ORF">PCASD_19327</name>
</gene>
<dbReference type="Proteomes" id="UP000235392">
    <property type="component" value="Unassembled WGS sequence"/>
</dbReference>
<reference evidence="3 4" key="1">
    <citation type="submission" date="2017-11" db="EMBL/GenBank/DDBJ databases">
        <title>De novo assembly and phasing of dikaryotic genomes from two isolates of Puccinia coronata f. sp. avenae, the causal agent of oat crown rust.</title>
        <authorList>
            <person name="Miller M.E."/>
            <person name="Zhang Y."/>
            <person name="Omidvar V."/>
            <person name="Sperschneider J."/>
            <person name="Schwessinger B."/>
            <person name="Raley C."/>
            <person name="Palmer J.M."/>
            <person name="Garnica D."/>
            <person name="Upadhyaya N."/>
            <person name="Rathjen J."/>
            <person name="Taylor J.M."/>
            <person name="Park R.F."/>
            <person name="Dodds P.N."/>
            <person name="Hirsch C.D."/>
            <person name="Kianian S.F."/>
            <person name="Figueroa M."/>
        </authorList>
    </citation>
    <scope>NUCLEOTIDE SEQUENCE [LARGE SCALE GENOMIC DNA]</scope>
    <source>
        <strain evidence="3">12SD80</strain>
    </source>
</reference>
<name>A0A2N5U9E2_9BASI</name>
<evidence type="ECO:0000256" key="1">
    <source>
        <dbReference type="SAM" id="MobiDB-lite"/>
    </source>
</evidence>
<evidence type="ECO:0000313" key="2">
    <source>
        <dbReference type="EMBL" id="PLW13540.1"/>
    </source>
</evidence>
<dbReference type="EMBL" id="PGCI01000199">
    <property type="protein sequence ID" value="PLW34362.1"/>
    <property type="molecule type" value="Genomic_DNA"/>
</dbReference>
<sequence>MFSIIKGLITCNKTPEKQYAGPIAKNDAPLHPLPHPTVLQSHPAPRPAALSSTTNSVARAVERTPKAARASAKVPTVMQTYKANTTSKYAEGVAANQIGSRKHFAMDYANSMQKSTIGRKLPC</sequence>
<proteinExistence type="predicted"/>
<organism evidence="3 4">
    <name type="scientific">Puccinia coronata f. sp. avenae</name>
    <dbReference type="NCBI Taxonomy" id="200324"/>
    <lineage>
        <taxon>Eukaryota</taxon>
        <taxon>Fungi</taxon>
        <taxon>Dikarya</taxon>
        <taxon>Basidiomycota</taxon>
        <taxon>Pucciniomycotina</taxon>
        <taxon>Pucciniomycetes</taxon>
        <taxon>Pucciniales</taxon>
        <taxon>Pucciniaceae</taxon>
        <taxon>Puccinia</taxon>
    </lineage>
</organism>
<dbReference type="AlphaFoldDB" id="A0A2N5U9E2"/>
<evidence type="ECO:0000313" key="3">
    <source>
        <dbReference type="EMBL" id="PLW34362.1"/>
    </source>
</evidence>
<protein>
    <submittedName>
        <fullName evidence="3">Uncharacterized protein</fullName>
    </submittedName>
</protein>
<feature type="region of interest" description="Disordered" evidence="1">
    <location>
        <begin position="23"/>
        <end position="54"/>
    </location>
</feature>
<comment type="caution">
    <text evidence="3">The sequence shown here is derived from an EMBL/GenBank/DDBJ whole genome shotgun (WGS) entry which is preliminary data.</text>
</comment>
<dbReference type="EMBL" id="PGCI01000849">
    <property type="protein sequence ID" value="PLW13540.1"/>
    <property type="molecule type" value="Genomic_DNA"/>
</dbReference>
<accession>A0A2N5U9E2</accession>
<evidence type="ECO:0000313" key="4">
    <source>
        <dbReference type="Proteomes" id="UP000235392"/>
    </source>
</evidence>